<comment type="caution">
    <text evidence="1">The sequence shown here is derived from an EMBL/GenBank/DDBJ whole genome shotgun (WGS) entry which is preliminary data.</text>
</comment>
<evidence type="ECO:0000313" key="1">
    <source>
        <dbReference type="EMBL" id="RNA16779.1"/>
    </source>
</evidence>
<reference evidence="1 2" key="1">
    <citation type="journal article" date="2018" name="Sci. Rep.">
        <title>Genomic signatures of local adaptation to the degree of environmental predictability in rotifers.</title>
        <authorList>
            <person name="Franch-Gras L."/>
            <person name="Hahn C."/>
            <person name="Garcia-Roger E.M."/>
            <person name="Carmona M.J."/>
            <person name="Serra M."/>
            <person name="Gomez A."/>
        </authorList>
    </citation>
    <scope>NUCLEOTIDE SEQUENCE [LARGE SCALE GENOMIC DNA]</scope>
    <source>
        <strain evidence="1">HYR1</strain>
    </source>
</reference>
<accession>A0A3M7QZX6</accession>
<evidence type="ECO:0000313" key="2">
    <source>
        <dbReference type="Proteomes" id="UP000276133"/>
    </source>
</evidence>
<protein>
    <submittedName>
        <fullName evidence="1">Uncharacterized protein</fullName>
    </submittedName>
</protein>
<dbReference type="EMBL" id="REGN01004631">
    <property type="protein sequence ID" value="RNA16779.1"/>
    <property type="molecule type" value="Genomic_DNA"/>
</dbReference>
<keyword evidence="2" id="KW-1185">Reference proteome</keyword>
<name>A0A3M7QZX6_BRAPC</name>
<proteinExistence type="predicted"/>
<dbReference type="Proteomes" id="UP000276133">
    <property type="component" value="Unassembled WGS sequence"/>
</dbReference>
<dbReference type="AlphaFoldDB" id="A0A3M7QZX6"/>
<gene>
    <name evidence="1" type="ORF">BpHYR1_003050</name>
</gene>
<organism evidence="1 2">
    <name type="scientific">Brachionus plicatilis</name>
    <name type="common">Marine rotifer</name>
    <name type="synonym">Brachionus muelleri</name>
    <dbReference type="NCBI Taxonomy" id="10195"/>
    <lineage>
        <taxon>Eukaryota</taxon>
        <taxon>Metazoa</taxon>
        <taxon>Spiralia</taxon>
        <taxon>Gnathifera</taxon>
        <taxon>Rotifera</taxon>
        <taxon>Eurotatoria</taxon>
        <taxon>Monogononta</taxon>
        <taxon>Pseudotrocha</taxon>
        <taxon>Ploima</taxon>
        <taxon>Brachionidae</taxon>
        <taxon>Brachionus</taxon>
    </lineage>
</organism>
<sequence>MSIGGQFNVSPLNFIQADPQAMHSLDLLKGSKCTDLSLLEAFFKEIKTALNITKLIFYLVLFSNQIISNINLRVLNKSFHSFKNKIFLSKQLSISAKKRTKFDS</sequence>